<organism evidence="3 4">
    <name type="scientific">Agathobacter ruminis</name>
    <dbReference type="NCBI Taxonomy" id="1712665"/>
    <lineage>
        <taxon>Bacteria</taxon>
        <taxon>Bacillati</taxon>
        <taxon>Bacillota</taxon>
        <taxon>Clostridia</taxon>
        <taxon>Lachnospirales</taxon>
        <taxon>Lachnospiraceae</taxon>
        <taxon>Agathobacter</taxon>
    </lineage>
</organism>
<dbReference type="SMART" id="SM00642">
    <property type="entry name" value="Aamy"/>
    <property type="match status" value="1"/>
</dbReference>
<dbReference type="InterPro" id="IPR017853">
    <property type="entry name" value="GH"/>
</dbReference>
<dbReference type="RefSeq" id="WP_099386907.1">
    <property type="nucleotide sequence ID" value="NZ_JANSWH010000041.1"/>
</dbReference>
<dbReference type="CDD" id="cd11234">
    <property type="entry name" value="E_set_GDE_N"/>
    <property type="match status" value="1"/>
</dbReference>
<accession>A0A2G3DZG4</accession>
<comment type="caution">
    <text evidence="3">The sequence shown here is derived from an EMBL/GenBank/DDBJ whole genome shotgun (WGS) entry which is preliminary data.</text>
</comment>
<dbReference type="CDD" id="cd11326">
    <property type="entry name" value="AmyAc_Glg_debranch"/>
    <property type="match status" value="1"/>
</dbReference>
<dbReference type="AlphaFoldDB" id="A0A2G3DZG4"/>
<dbReference type="InterPro" id="IPR013783">
    <property type="entry name" value="Ig-like_fold"/>
</dbReference>
<dbReference type="InterPro" id="IPR006047">
    <property type="entry name" value="GH13_cat_dom"/>
</dbReference>
<dbReference type="PANTHER" id="PTHR43002">
    <property type="entry name" value="GLYCOGEN DEBRANCHING ENZYME"/>
    <property type="match status" value="1"/>
</dbReference>
<evidence type="ECO:0000259" key="2">
    <source>
        <dbReference type="SMART" id="SM00642"/>
    </source>
</evidence>
<dbReference type="SUPFAM" id="SSF51445">
    <property type="entry name" value="(Trans)glycosidases"/>
    <property type="match status" value="1"/>
</dbReference>
<reference evidence="3 4" key="2">
    <citation type="submission" date="2017-10" db="EMBL/GenBank/DDBJ databases">
        <authorList>
            <person name="Banno H."/>
            <person name="Chua N.-H."/>
        </authorList>
    </citation>
    <scope>NUCLEOTIDE SEQUENCE [LARGE SCALE GENOMIC DNA]</scope>
    <source>
        <strain evidence="3 4">JK623</strain>
    </source>
</reference>
<dbReference type="Gene3D" id="3.20.20.80">
    <property type="entry name" value="Glycosidases"/>
    <property type="match status" value="1"/>
</dbReference>
<evidence type="ECO:0000256" key="1">
    <source>
        <dbReference type="ARBA" id="ARBA00008061"/>
    </source>
</evidence>
<proteinExistence type="inferred from homology"/>
<evidence type="ECO:0000313" key="4">
    <source>
        <dbReference type="Proteomes" id="UP000224563"/>
    </source>
</evidence>
<dbReference type="InterPro" id="IPR014756">
    <property type="entry name" value="Ig_E-set"/>
</dbReference>
<dbReference type="EMBL" id="PDYG01000134">
    <property type="protein sequence ID" value="PHU36369.1"/>
    <property type="molecule type" value="Genomic_DNA"/>
</dbReference>
<gene>
    <name evidence="3" type="ORF">CSX02_12365</name>
</gene>
<dbReference type="Proteomes" id="UP000224563">
    <property type="component" value="Unassembled WGS sequence"/>
</dbReference>
<evidence type="ECO:0000313" key="3">
    <source>
        <dbReference type="EMBL" id="PHU36369.1"/>
    </source>
</evidence>
<protein>
    <submittedName>
        <fullName evidence="3">Glycogen debranching enzyme</fullName>
    </submittedName>
</protein>
<dbReference type="Pfam" id="PF00128">
    <property type="entry name" value="Alpha-amylase"/>
    <property type="match status" value="2"/>
</dbReference>
<reference evidence="3 4" key="1">
    <citation type="submission" date="2017-10" db="EMBL/GenBank/DDBJ databases">
        <title>Resolving the taxonomy of Roseburia spp., Eubacterium rectale and Agathobacter spp. through phylogenomic analysis.</title>
        <authorList>
            <person name="Sheridan P.O."/>
            <person name="Walker A.W."/>
            <person name="Duncan S.H."/>
            <person name="Scott K.P."/>
            <person name="Toole P.W.O."/>
            <person name="Luis P."/>
            <person name="Flint H.J."/>
        </authorList>
    </citation>
    <scope>NUCLEOTIDE SEQUENCE [LARGE SCALE GENOMIC DNA]</scope>
    <source>
        <strain evidence="3 4">JK623</strain>
    </source>
</reference>
<dbReference type="Gene3D" id="2.60.40.10">
    <property type="entry name" value="Immunoglobulins"/>
    <property type="match status" value="1"/>
</dbReference>
<keyword evidence="4" id="KW-1185">Reference proteome</keyword>
<sequence>MRKQHIIIKGLANEKEPERKKFENVPSRLGNVSALQPLDEICGFKVRPGHYRTEGAHMAENGVSFTISSHGAKSCTLLLFHAGEQKPYAKLKFPDNYHIGNRFSMLVFDLDIEDLEYAYSFDGPYDPERGLLFNKDNVILDPHAKAVTGQHEWGQKPKGNKPFVYHARVVRNDFEWGAMKNPEIRFEDLIIYETHVRGYTKDSSSGVHEKGTYEGLRRKIPYLKDLGVNAVELMPIFEFDEMEGERYHNGRKLYNYWGYSTVSYFAPNTSYAFFNEHNHEGDELKRLIYDLKKNGIEVILDVVFNHTAEGNEHGPCFSFKGIDNNIYYMLTPDGYYYNFSGCGNVMNCNHPVVRNFIVDCLRYWVTEYRVDGFRFDLASILSRDQNGAPMERPPLLEELAFDTVLAKTKLIAEAWDAGGMYQVGSFPSWNRWAEWNGRYRDDMRRFLKGDENMAAAAITRITGSADLYSQNGRGYRASVNFITCHDGFTLYDLYSYNMKHNEENGWDNTDGDNNSNSWNCGAEGETDDVNVENLRRRMIKNAFSALFMSRGPAMFYQGDEFCNTQNGNNNAYCQDNPISWIDWRRLDEYKEIHDFVRFMIKFRKKHPIIRKTTAQASNNLPEITIHNGYPFNGQTDRNTRLIGVMYSGRNEANTKDDVVFYGMNAYWEPMSLQLPSAPSGMHWKMVVNTNCEYKDGADFGAMSQFTGNMMLVPPRTTVIFEAVSDK</sequence>
<dbReference type="Gene3D" id="2.60.40.1180">
    <property type="entry name" value="Golgi alpha-mannosidase II"/>
    <property type="match status" value="1"/>
</dbReference>
<dbReference type="GO" id="GO:0005975">
    <property type="term" value="P:carbohydrate metabolic process"/>
    <property type="evidence" value="ECO:0007669"/>
    <property type="project" value="InterPro"/>
</dbReference>
<dbReference type="SUPFAM" id="SSF51011">
    <property type="entry name" value="Glycosyl hydrolase domain"/>
    <property type="match status" value="1"/>
</dbReference>
<dbReference type="InterPro" id="IPR013780">
    <property type="entry name" value="Glyco_hydro_b"/>
</dbReference>
<dbReference type="SUPFAM" id="SSF81296">
    <property type="entry name" value="E set domains"/>
    <property type="match status" value="1"/>
</dbReference>
<name>A0A2G3DZG4_9FIRM</name>
<feature type="domain" description="Glycosyl hydrolase family 13 catalytic" evidence="2">
    <location>
        <begin position="193"/>
        <end position="603"/>
    </location>
</feature>
<comment type="similarity">
    <text evidence="1">Belongs to the glycosyl hydrolase 13 family.</text>
</comment>